<dbReference type="KEGG" id="csl:COCSUDRAFT_46772"/>
<name>I0Z4K2_COCSC</name>
<dbReference type="OrthoDB" id="512027at2759"/>
<dbReference type="SUPFAM" id="SSF50985">
    <property type="entry name" value="RCC1/BLIP-II"/>
    <property type="match status" value="1"/>
</dbReference>
<keyword evidence="4" id="KW-1185">Reference proteome</keyword>
<dbReference type="InterPro" id="IPR000408">
    <property type="entry name" value="Reg_chr_condens"/>
</dbReference>
<dbReference type="PANTHER" id="PTHR22870">
    <property type="entry name" value="REGULATOR OF CHROMOSOME CONDENSATION"/>
    <property type="match status" value="1"/>
</dbReference>
<dbReference type="Pfam" id="PF00415">
    <property type="entry name" value="RCC1"/>
    <property type="match status" value="3"/>
</dbReference>
<sequence length="184" mass="19916">MEEESLSPELPRLRINKHIQVAKETEFAVSPSTPLLSTAIDENGWVCGRNHNGQLGVGGTADVQEPQVMQVVRRWAALSIGETHAAGVSGDNQTYTWGCNEHGQLGVAAGEPSDVPRKMNILRGWDVRAIACGAEHTVAITPDDVITWGSNSMGQCGQGDRAETDWVKPRSIKPLQSMFVCQIV</sequence>
<gene>
    <name evidence="3" type="ORF">COCSUDRAFT_46772</name>
</gene>
<dbReference type="GeneID" id="17043573"/>
<dbReference type="PANTHER" id="PTHR22870:SF408">
    <property type="entry name" value="OS09G0560450 PROTEIN"/>
    <property type="match status" value="1"/>
</dbReference>
<reference evidence="3 4" key="1">
    <citation type="journal article" date="2012" name="Genome Biol.">
        <title>The genome of the polar eukaryotic microalga coccomyxa subellipsoidea reveals traits of cold adaptation.</title>
        <authorList>
            <person name="Blanc G."/>
            <person name="Agarkova I."/>
            <person name="Grimwood J."/>
            <person name="Kuo A."/>
            <person name="Brueggeman A."/>
            <person name="Dunigan D."/>
            <person name="Gurnon J."/>
            <person name="Ladunga I."/>
            <person name="Lindquist E."/>
            <person name="Lucas S."/>
            <person name="Pangilinan J."/>
            <person name="Proschold T."/>
            <person name="Salamov A."/>
            <person name="Schmutz J."/>
            <person name="Weeks D."/>
            <person name="Yamada T."/>
            <person name="Claverie J.M."/>
            <person name="Grigoriev I."/>
            <person name="Van Etten J."/>
            <person name="Lomsadze A."/>
            <person name="Borodovsky M."/>
        </authorList>
    </citation>
    <scope>NUCLEOTIDE SEQUENCE [LARGE SCALE GENOMIC DNA]</scope>
    <source>
        <strain evidence="3 4">C-169</strain>
    </source>
</reference>
<evidence type="ECO:0000256" key="1">
    <source>
        <dbReference type="ARBA" id="ARBA00022737"/>
    </source>
</evidence>
<comment type="caution">
    <text evidence="3">The sequence shown here is derived from an EMBL/GenBank/DDBJ whole genome shotgun (WGS) entry which is preliminary data.</text>
</comment>
<dbReference type="STRING" id="574566.I0Z4K2"/>
<accession>I0Z4K2</accession>
<dbReference type="Gene3D" id="2.130.10.30">
    <property type="entry name" value="Regulator of chromosome condensation 1/beta-lactamase-inhibitor protein II"/>
    <property type="match status" value="1"/>
</dbReference>
<dbReference type="RefSeq" id="XP_005650115.1">
    <property type="nucleotide sequence ID" value="XM_005650058.1"/>
</dbReference>
<dbReference type="PROSITE" id="PS50012">
    <property type="entry name" value="RCC1_3"/>
    <property type="match status" value="2"/>
</dbReference>
<feature type="non-terminal residue" evidence="3">
    <location>
        <position position="184"/>
    </location>
</feature>
<organism evidence="3 4">
    <name type="scientific">Coccomyxa subellipsoidea (strain C-169)</name>
    <name type="common">Green microalga</name>
    <dbReference type="NCBI Taxonomy" id="574566"/>
    <lineage>
        <taxon>Eukaryota</taxon>
        <taxon>Viridiplantae</taxon>
        <taxon>Chlorophyta</taxon>
        <taxon>core chlorophytes</taxon>
        <taxon>Trebouxiophyceae</taxon>
        <taxon>Trebouxiophyceae incertae sedis</taxon>
        <taxon>Coccomyxaceae</taxon>
        <taxon>Coccomyxa</taxon>
        <taxon>Coccomyxa subellipsoidea</taxon>
    </lineage>
</organism>
<dbReference type="AlphaFoldDB" id="I0Z4K2"/>
<dbReference type="Proteomes" id="UP000007264">
    <property type="component" value="Unassembled WGS sequence"/>
</dbReference>
<dbReference type="PROSITE" id="PS00626">
    <property type="entry name" value="RCC1_2"/>
    <property type="match status" value="1"/>
</dbReference>
<dbReference type="eggNOG" id="KOG1426">
    <property type="taxonomic scope" value="Eukaryota"/>
</dbReference>
<feature type="repeat" description="RCC1" evidence="2">
    <location>
        <begin position="92"/>
        <end position="143"/>
    </location>
</feature>
<protein>
    <submittedName>
        <fullName evidence="3">RCC1/BLIP-II</fullName>
    </submittedName>
</protein>
<feature type="repeat" description="RCC1" evidence="2">
    <location>
        <begin position="143"/>
        <end position="184"/>
    </location>
</feature>
<evidence type="ECO:0000313" key="4">
    <source>
        <dbReference type="Proteomes" id="UP000007264"/>
    </source>
</evidence>
<dbReference type="InterPro" id="IPR051210">
    <property type="entry name" value="Ub_ligase/GEF_domain"/>
</dbReference>
<proteinExistence type="predicted"/>
<keyword evidence="1" id="KW-0677">Repeat</keyword>
<evidence type="ECO:0000313" key="3">
    <source>
        <dbReference type="EMBL" id="EIE25571.1"/>
    </source>
</evidence>
<dbReference type="EMBL" id="AGSI01000004">
    <property type="protein sequence ID" value="EIE25571.1"/>
    <property type="molecule type" value="Genomic_DNA"/>
</dbReference>
<evidence type="ECO:0000256" key="2">
    <source>
        <dbReference type="PROSITE-ProRule" id="PRU00235"/>
    </source>
</evidence>
<dbReference type="InterPro" id="IPR009091">
    <property type="entry name" value="RCC1/BLIP-II"/>
</dbReference>